<organism evidence="1">
    <name type="scientific">Anisakis simplex</name>
    <name type="common">Herring worm</name>
    <dbReference type="NCBI Taxonomy" id="6269"/>
    <lineage>
        <taxon>Eukaryota</taxon>
        <taxon>Metazoa</taxon>
        <taxon>Ecdysozoa</taxon>
        <taxon>Nematoda</taxon>
        <taxon>Chromadorea</taxon>
        <taxon>Rhabditida</taxon>
        <taxon>Spirurina</taxon>
        <taxon>Ascaridomorpha</taxon>
        <taxon>Ascaridoidea</taxon>
        <taxon>Anisakidae</taxon>
        <taxon>Anisakis</taxon>
        <taxon>Anisakis simplex complex</taxon>
    </lineage>
</organism>
<evidence type="ECO:0000313" key="1">
    <source>
        <dbReference type="WBParaSite" id="ASIM_0000990001-mRNA-1"/>
    </source>
</evidence>
<accession>A0A0M3JQE9</accession>
<dbReference type="AlphaFoldDB" id="A0A0M3JQE9"/>
<name>A0A0M3JQE9_ANISI</name>
<proteinExistence type="predicted"/>
<sequence>LLTLFTYRLSELGGMMKNKLAILLTQFAADGNSVKLNERLDSLGDASKGTYGQIMSARLAKVCLMFTDQVQLRVALSTL</sequence>
<reference evidence="1" key="1">
    <citation type="submission" date="2017-02" db="UniProtKB">
        <authorList>
            <consortium name="WormBaseParasite"/>
        </authorList>
    </citation>
    <scope>IDENTIFICATION</scope>
</reference>
<dbReference type="WBParaSite" id="ASIM_0000990001-mRNA-1">
    <property type="protein sequence ID" value="ASIM_0000990001-mRNA-1"/>
    <property type="gene ID" value="ASIM_0000990001"/>
</dbReference>
<protein>
    <submittedName>
        <fullName evidence="1">EF-hand domain-containing protein</fullName>
    </submittedName>
</protein>